<name>A0A6P1ZG27_9BACT</name>
<sequence>MEHSPRYPAGKRVFDIVAALLLAPLWVPALALASCAVLLSMGPPIFFRQQRPGLGGRLFTMYKLRTMLPCTECGEAALASDPARVTRLGRFLRRTSLDELPEFLHVLSGRMSLVGPRPLLPEYLPRYTSHQARRHELPPGMTGLAQTSGRRGLSWEETFELDVWYVEHRSLRLDIAILVRTAVQVFRGGADNTPDRGAFTGTDPAGTAPQDHTSTHDTP</sequence>
<evidence type="ECO:0000256" key="2">
    <source>
        <dbReference type="SAM" id="MobiDB-lite"/>
    </source>
</evidence>
<dbReference type="GO" id="GO:0016780">
    <property type="term" value="F:phosphotransferase activity, for other substituted phosphate groups"/>
    <property type="evidence" value="ECO:0007669"/>
    <property type="project" value="TreeGrafter"/>
</dbReference>
<gene>
    <name evidence="4" type="ORF">DQK91_15735</name>
</gene>
<dbReference type="PROSITE" id="PS51257">
    <property type="entry name" value="PROKAR_LIPOPROTEIN"/>
    <property type="match status" value="1"/>
</dbReference>
<dbReference type="InterPro" id="IPR003362">
    <property type="entry name" value="Bact_transf"/>
</dbReference>
<keyword evidence="4" id="KW-0808">Transferase</keyword>
<comment type="caution">
    <text evidence="4">The sequence shown here is derived from an EMBL/GenBank/DDBJ whole genome shotgun (WGS) entry which is preliminary data.</text>
</comment>
<evidence type="ECO:0000313" key="5">
    <source>
        <dbReference type="Proteomes" id="UP000434052"/>
    </source>
</evidence>
<dbReference type="RefSeq" id="WP_144306340.1">
    <property type="nucleotide sequence ID" value="NZ_QMIF01000011.1"/>
</dbReference>
<dbReference type="AlphaFoldDB" id="A0A6P1ZG27"/>
<comment type="similarity">
    <text evidence="1">Belongs to the bacterial sugar transferase family.</text>
</comment>
<feature type="domain" description="Bacterial sugar transferase" evidence="3">
    <location>
        <begin position="11"/>
        <end position="186"/>
    </location>
</feature>
<evidence type="ECO:0000256" key="1">
    <source>
        <dbReference type="ARBA" id="ARBA00006464"/>
    </source>
</evidence>
<proteinExistence type="inferred from homology"/>
<dbReference type="OrthoDB" id="9808602at2"/>
<evidence type="ECO:0000313" key="4">
    <source>
        <dbReference type="EMBL" id="TVM32329.1"/>
    </source>
</evidence>
<dbReference type="EMBL" id="QMIF01000011">
    <property type="protein sequence ID" value="TVM32329.1"/>
    <property type="molecule type" value="Genomic_DNA"/>
</dbReference>
<accession>A0A6P1ZG27</accession>
<reference evidence="4 5" key="1">
    <citation type="submission" date="2018-06" db="EMBL/GenBank/DDBJ databases">
        <title>Complete genome of Desulfovibrio marinus P48SEP.</title>
        <authorList>
            <person name="Crispim J.S."/>
            <person name="Vidigal P.M.P."/>
            <person name="Silva L.C.F."/>
            <person name="Araujo L.C."/>
            <person name="Laguardia C.N."/>
            <person name="Dias R.S."/>
            <person name="Sousa M.P."/>
            <person name="Paula S.O."/>
            <person name="Silva C."/>
        </authorList>
    </citation>
    <scope>NUCLEOTIDE SEQUENCE [LARGE SCALE GENOMIC DNA]</scope>
    <source>
        <strain evidence="4 5">P48SEP</strain>
    </source>
</reference>
<feature type="region of interest" description="Disordered" evidence="2">
    <location>
        <begin position="189"/>
        <end position="219"/>
    </location>
</feature>
<organism evidence="4 5">
    <name type="scientific">Oceanidesulfovibrio marinus</name>
    <dbReference type="NCBI Taxonomy" id="370038"/>
    <lineage>
        <taxon>Bacteria</taxon>
        <taxon>Pseudomonadati</taxon>
        <taxon>Thermodesulfobacteriota</taxon>
        <taxon>Desulfovibrionia</taxon>
        <taxon>Desulfovibrionales</taxon>
        <taxon>Desulfovibrionaceae</taxon>
        <taxon>Oceanidesulfovibrio</taxon>
    </lineage>
</organism>
<protein>
    <submittedName>
        <fullName evidence="4">Sugar transferase</fullName>
    </submittedName>
</protein>
<evidence type="ECO:0000259" key="3">
    <source>
        <dbReference type="Pfam" id="PF02397"/>
    </source>
</evidence>
<dbReference type="PANTHER" id="PTHR30576:SF8">
    <property type="entry name" value="UNDECAPRENYL-PHOSPHATE GALACTOSE PHOSPHOTRANSFERASE"/>
    <property type="match status" value="1"/>
</dbReference>
<dbReference type="Pfam" id="PF02397">
    <property type="entry name" value="Bac_transf"/>
    <property type="match status" value="1"/>
</dbReference>
<dbReference type="PANTHER" id="PTHR30576">
    <property type="entry name" value="COLANIC BIOSYNTHESIS UDP-GLUCOSE LIPID CARRIER TRANSFERASE"/>
    <property type="match status" value="1"/>
</dbReference>
<dbReference type="Proteomes" id="UP000434052">
    <property type="component" value="Unassembled WGS sequence"/>
</dbReference>